<keyword evidence="4" id="KW-0808">Transferase</keyword>
<dbReference type="Gene3D" id="1.10.510.10">
    <property type="entry name" value="Transferase(Phosphotransferase) domain 1"/>
    <property type="match status" value="1"/>
</dbReference>
<feature type="region of interest" description="Disordered" evidence="1">
    <location>
        <begin position="1"/>
        <end position="48"/>
    </location>
</feature>
<dbReference type="EMBL" id="BLLK01000028">
    <property type="protein sequence ID" value="GFH48541.1"/>
    <property type="molecule type" value="Genomic_DNA"/>
</dbReference>
<dbReference type="Proteomes" id="UP001054902">
    <property type="component" value="Unassembled WGS sequence"/>
</dbReference>
<name>A0AAD3H347_9STRA</name>
<dbReference type="InterPro" id="IPR000719">
    <property type="entry name" value="Prot_kinase_dom"/>
</dbReference>
<keyword evidence="2" id="KW-1133">Transmembrane helix</keyword>
<keyword evidence="4" id="KW-0418">Kinase</keyword>
<keyword evidence="2" id="KW-0812">Transmembrane</keyword>
<dbReference type="GO" id="GO:0004672">
    <property type="term" value="F:protein kinase activity"/>
    <property type="evidence" value="ECO:0007669"/>
    <property type="project" value="InterPro"/>
</dbReference>
<reference evidence="4 5" key="1">
    <citation type="journal article" date="2021" name="Sci. Rep.">
        <title>The genome of the diatom Chaetoceros tenuissimus carries an ancient integrated fragment of an extant virus.</title>
        <authorList>
            <person name="Hongo Y."/>
            <person name="Kimura K."/>
            <person name="Takaki Y."/>
            <person name="Yoshida Y."/>
            <person name="Baba S."/>
            <person name="Kobayashi G."/>
            <person name="Nagasaki K."/>
            <person name="Hano T."/>
            <person name="Tomaru Y."/>
        </authorList>
    </citation>
    <scope>NUCLEOTIDE SEQUENCE [LARGE SCALE GENOMIC DNA]</scope>
    <source>
        <strain evidence="4 5">NIES-3715</strain>
    </source>
</reference>
<gene>
    <name evidence="4" type="ORF">CTEN210_05017</name>
</gene>
<accession>A0AAD3H347</accession>
<dbReference type="AlphaFoldDB" id="A0AAD3H347"/>
<evidence type="ECO:0000259" key="3">
    <source>
        <dbReference type="PROSITE" id="PS50011"/>
    </source>
</evidence>
<dbReference type="PANTHER" id="PTHR23257:SF958">
    <property type="entry name" value="SERINE_THREONINE-PROTEIN KINASE WNK4"/>
    <property type="match status" value="1"/>
</dbReference>
<evidence type="ECO:0000256" key="2">
    <source>
        <dbReference type="SAM" id="Phobius"/>
    </source>
</evidence>
<comment type="caution">
    <text evidence="4">The sequence shown here is derived from an EMBL/GenBank/DDBJ whole genome shotgun (WGS) entry which is preliminary data.</text>
</comment>
<dbReference type="Pfam" id="PF00069">
    <property type="entry name" value="Pkinase"/>
    <property type="match status" value="1"/>
</dbReference>
<evidence type="ECO:0000256" key="1">
    <source>
        <dbReference type="SAM" id="MobiDB-lite"/>
    </source>
</evidence>
<sequence>MVAEVRSRKHIHAAPKQIDNDTHALSTPSKYDDGKSKSKRMNKQKNSFNVKKIPSTLRRICWKFHRTASENGKISKRMVYLQVTFFVMTLTALLYSFKYISQQNSRKLRRRKGLNQIVFFPTKYRPPQPLPKHVFDKIARVLPTKRSVYEPDKVNVVIPRFQNMKDNFYTMPNMLIESPEPDYGGLQMTFKDSKDPHPHPRVILDDPFELEGHVYTKEDWTDEKDSTWEEYYAFDDDYVRGTAFRENDFNECRRSAIHRMYFPSCNTFHEIELMKGENRFLGSGAYRDAFLQHERWDPDLVVKVNRYRKNPFKYDRLEFIRMDAIVMERLTSSPRIADIYGHCAFSVYSEFLPKEAEENIIPGEGVLPEKIEEDLKSHNDYTISEKLDMALQMAESLADLHGYKEGVIVHDDVQLAQYLFAPDGRLILNDFNRAEFMLFDEQKGKYCKYTNGKGAGDYRAPEEFRDDWLDEKIDVWSYGNNIYALITGLWPLYEMDDKKTKEKQKYLINGNLAFLDPRYKGQNYIQDQMIEIMYECWKYKPEERMDIFTAVKRLRETLKEAKKLGIYDGRF</sequence>
<proteinExistence type="predicted"/>
<keyword evidence="2" id="KW-0472">Membrane</keyword>
<dbReference type="GO" id="GO:0005737">
    <property type="term" value="C:cytoplasm"/>
    <property type="evidence" value="ECO:0007669"/>
    <property type="project" value="TreeGrafter"/>
</dbReference>
<evidence type="ECO:0000313" key="5">
    <source>
        <dbReference type="Proteomes" id="UP001054902"/>
    </source>
</evidence>
<dbReference type="GO" id="GO:0007165">
    <property type="term" value="P:signal transduction"/>
    <property type="evidence" value="ECO:0007669"/>
    <property type="project" value="TreeGrafter"/>
</dbReference>
<evidence type="ECO:0000313" key="4">
    <source>
        <dbReference type="EMBL" id="GFH48541.1"/>
    </source>
</evidence>
<organism evidence="4 5">
    <name type="scientific">Chaetoceros tenuissimus</name>
    <dbReference type="NCBI Taxonomy" id="426638"/>
    <lineage>
        <taxon>Eukaryota</taxon>
        <taxon>Sar</taxon>
        <taxon>Stramenopiles</taxon>
        <taxon>Ochrophyta</taxon>
        <taxon>Bacillariophyta</taxon>
        <taxon>Coscinodiscophyceae</taxon>
        <taxon>Chaetocerotophycidae</taxon>
        <taxon>Chaetocerotales</taxon>
        <taxon>Chaetocerotaceae</taxon>
        <taxon>Chaetoceros</taxon>
    </lineage>
</organism>
<feature type="domain" description="Protein kinase" evidence="3">
    <location>
        <begin position="275"/>
        <end position="558"/>
    </location>
</feature>
<dbReference type="PROSITE" id="PS50011">
    <property type="entry name" value="PROTEIN_KINASE_DOM"/>
    <property type="match status" value="1"/>
</dbReference>
<dbReference type="GO" id="GO:0005524">
    <property type="term" value="F:ATP binding"/>
    <property type="evidence" value="ECO:0007669"/>
    <property type="project" value="InterPro"/>
</dbReference>
<dbReference type="InterPro" id="IPR050167">
    <property type="entry name" value="Ser_Thr_protein_kinase"/>
</dbReference>
<dbReference type="SMART" id="SM00220">
    <property type="entry name" value="S_TKc"/>
    <property type="match status" value="1"/>
</dbReference>
<keyword evidence="5" id="KW-1185">Reference proteome</keyword>
<protein>
    <submittedName>
        <fullName evidence="4">Kinase-like protein</fullName>
    </submittedName>
</protein>
<feature type="transmembrane region" description="Helical" evidence="2">
    <location>
        <begin position="79"/>
        <end position="97"/>
    </location>
</feature>
<dbReference type="InterPro" id="IPR011009">
    <property type="entry name" value="Kinase-like_dom_sf"/>
</dbReference>
<dbReference type="PANTHER" id="PTHR23257">
    <property type="entry name" value="SERINE-THREONINE PROTEIN KINASE"/>
    <property type="match status" value="1"/>
</dbReference>
<dbReference type="SUPFAM" id="SSF56112">
    <property type="entry name" value="Protein kinase-like (PK-like)"/>
    <property type="match status" value="1"/>
</dbReference>